<accession>A0A6G0YHN2</accession>
<evidence type="ECO:0000256" key="1">
    <source>
        <dbReference type="SAM" id="MobiDB-lite"/>
    </source>
</evidence>
<dbReference type="OrthoDB" id="7692055at2759"/>
<feature type="compositionally biased region" description="Basic and acidic residues" evidence="1">
    <location>
        <begin position="164"/>
        <end position="178"/>
    </location>
</feature>
<proteinExistence type="predicted"/>
<sequence>MDSIVIFHCSSIDDFFNDPDYENPNSPVEVSDFEDNIEYEQYVNFNKQPTSCTNNSLAYDTDIDENLVSENVGGVQVIGDSAEEEEFSIETWKRNRSKNSRALELEHTSLRDNHVMSRSIGSDCKCKSKCFTKVDGSERHIILDNFIKIDNKKKQDTELISSPVDKRGKDKNRSNKKSDIVTFQIESHIESFPA</sequence>
<gene>
    <name evidence="2" type="ORF">FWK35_00012024</name>
</gene>
<dbReference type="AlphaFoldDB" id="A0A6G0YHN2"/>
<keyword evidence="3" id="KW-1185">Reference proteome</keyword>
<evidence type="ECO:0000313" key="2">
    <source>
        <dbReference type="EMBL" id="KAF0755880.1"/>
    </source>
</evidence>
<feature type="region of interest" description="Disordered" evidence="1">
    <location>
        <begin position="157"/>
        <end position="178"/>
    </location>
</feature>
<dbReference type="Proteomes" id="UP000478052">
    <property type="component" value="Unassembled WGS sequence"/>
</dbReference>
<comment type="caution">
    <text evidence="2">The sequence shown here is derived from an EMBL/GenBank/DDBJ whole genome shotgun (WGS) entry which is preliminary data.</text>
</comment>
<name>A0A6G0YHN2_APHCR</name>
<reference evidence="2 3" key="1">
    <citation type="submission" date="2019-08" db="EMBL/GenBank/DDBJ databases">
        <title>Whole genome of Aphis craccivora.</title>
        <authorList>
            <person name="Voronova N.V."/>
            <person name="Shulinski R.S."/>
            <person name="Bandarenka Y.V."/>
            <person name="Zhorov D.G."/>
            <person name="Warner D."/>
        </authorList>
    </citation>
    <scope>NUCLEOTIDE SEQUENCE [LARGE SCALE GENOMIC DNA]</scope>
    <source>
        <strain evidence="2">180601</strain>
        <tissue evidence="2">Whole Body</tissue>
    </source>
</reference>
<dbReference type="EMBL" id="VUJU01003993">
    <property type="protein sequence ID" value="KAF0755880.1"/>
    <property type="molecule type" value="Genomic_DNA"/>
</dbReference>
<organism evidence="2 3">
    <name type="scientific">Aphis craccivora</name>
    <name type="common">Cowpea aphid</name>
    <dbReference type="NCBI Taxonomy" id="307492"/>
    <lineage>
        <taxon>Eukaryota</taxon>
        <taxon>Metazoa</taxon>
        <taxon>Ecdysozoa</taxon>
        <taxon>Arthropoda</taxon>
        <taxon>Hexapoda</taxon>
        <taxon>Insecta</taxon>
        <taxon>Pterygota</taxon>
        <taxon>Neoptera</taxon>
        <taxon>Paraneoptera</taxon>
        <taxon>Hemiptera</taxon>
        <taxon>Sternorrhyncha</taxon>
        <taxon>Aphidomorpha</taxon>
        <taxon>Aphidoidea</taxon>
        <taxon>Aphididae</taxon>
        <taxon>Aphidini</taxon>
        <taxon>Aphis</taxon>
        <taxon>Aphis</taxon>
    </lineage>
</organism>
<protein>
    <submittedName>
        <fullName evidence="2">NAD-dependent protein deacetylase Sir2B-like</fullName>
    </submittedName>
</protein>
<evidence type="ECO:0000313" key="3">
    <source>
        <dbReference type="Proteomes" id="UP000478052"/>
    </source>
</evidence>